<reference evidence="8 9" key="1">
    <citation type="submission" date="2008-03" db="EMBL/GenBank/DDBJ databases">
        <title>Sequencing of the draft genome and assembly of Burkholderia graminis C4D1M.</title>
        <authorList>
            <consortium name="US DOE Joint Genome Institute (JGI-PGF)"/>
            <person name="Copeland A."/>
            <person name="Lucas S."/>
            <person name="Lapidus A."/>
            <person name="Glavina del Rio T."/>
            <person name="Dalin E."/>
            <person name="Tice H."/>
            <person name="Bruce D."/>
            <person name="Goodwin L."/>
            <person name="Pitluck S."/>
            <person name="Larimer F."/>
            <person name="Land M.L."/>
            <person name="Hauser L."/>
            <person name="Tiedje J."/>
            <person name="Richardson P."/>
        </authorList>
    </citation>
    <scope>NUCLEOTIDE SEQUENCE [LARGE SCALE GENOMIC DNA]</scope>
    <source>
        <strain evidence="9">ATCC 700544 / DSM 17151 / LMG 18924 / NCIMB 13744 / C4D1M</strain>
    </source>
</reference>
<feature type="domain" description="Methyl-accepting transducer" evidence="6">
    <location>
        <begin position="272"/>
        <end position="501"/>
    </location>
</feature>
<gene>
    <name evidence="8" type="ORF">BgramDRAFT_4983</name>
</gene>
<evidence type="ECO:0000256" key="4">
    <source>
        <dbReference type="PROSITE-ProRule" id="PRU00284"/>
    </source>
</evidence>
<dbReference type="FunFam" id="1.10.287.950:FF:000001">
    <property type="entry name" value="Methyl-accepting chemotaxis sensory transducer"/>
    <property type="match status" value="1"/>
</dbReference>
<dbReference type="Pfam" id="PF00672">
    <property type="entry name" value="HAMP"/>
    <property type="match status" value="1"/>
</dbReference>
<dbReference type="AlphaFoldDB" id="B1G6M2"/>
<dbReference type="PROSITE" id="PS50885">
    <property type="entry name" value="HAMP"/>
    <property type="match status" value="1"/>
</dbReference>
<dbReference type="GO" id="GO:0007165">
    <property type="term" value="P:signal transduction"/>
    <property type="evidence" value="ECO:0007669"/>
    <property type="project" value="UniProtKB-KW"/>
</dbReference>
<dbReference type="Pfam" id="PF12729">
    <property type="entry name" value="4HB_MCP_1"/>
    <property type="match status" value="1"/>
</dbReference>
<evidence type="ECO:0000256" key="2">
    <source>
        <dbReference type="ARBA" id="ARBA00022481"/>
    </source>
</evidence>
<keyword evidence="4" id="KW-0807">Transducer</keyword>
<keyword evidence="5" id="KW-1133">Transmembrane helix</keyword>
<dbReference type="Gene3D" id="1.10.287.950">
    <property type="entry name" value="Methyl-accepting chemotaxis protein"/>
    <property type="match status" value="1"/>
</dbReference>
<dbReference type="SUPFAM" id="SSF58104">
    <property type="entry name" value="Methyl-accepting chemotaxis protein (MCP) signaling domain"/>
    <property type="match status" value="1"/>
</dbReference>
<keyword evidence="9" id="KW-1185">Reference proteome</keyword>
<dbReference type="Proteomes" id="UP000005045">
    <property type="component" value="Unassembled WGS sequence"/>
</dbReference>
<evidence type="ECO:0000313" key="9">
    <source>
        <dbReference type="Proteomes" id="UP000005045"/>
    </source>
</evidence>
<dbReference type="GO" id="GO:0005886">
    <property type="term" value="C:plasma membrane"/>
    <property type="evidence" value="ECO:0007669"/>
    <property type="project" value="TreeGrafter"/>
</dbReference>
<dbReference type="RefSeq" id="WP_006051554.1">
    <property type="nucleotide sequence ID" value="NZ_ABLD01000019.1"/>
</dbReference>
<dbReference type="PANTHER" id="PTHR43531:SF14">
    <property type="entry name" value="METHYL-ACCEPTING CHEMOTAXIS PROTEIN I-RELATED"/>
    <property type="match status" value="1"/>
</dbReference>
<name>B1G6M2_PARG4</name>
<dbReference type="SMART" id="SM00283">
    <property type="entry name" value="MA"/>
    <property type="match status" value="1"/>
</dbReference>
<dbReference type="EMBL" id="ABLD01000019">
    <property type="protein sequence ID" value="EDT08301.1"/>
    <property type="molecule type" value="Genomic_DNA"/>
</dbReference>
<protein>
    <submittedName>
        <fullName evidence="8">Methyl-accepting chemotaxis sensory transducer</fullName>
    </submittedName>
</protein>
<dbReference type="GO" id="GO:0004888">
    <property type="term" value="F:transmembrane signaling receptor activity"/>
    <property type="evidence" value="ECO:0007669"/>
    <property type="project" value="InterPro"/>
</dbReference>
<dbReference type="GO" id="GO:0006935">
    <property type="term" value="P:chemotaxis"/>
    <property type="evidence" value="ECO:0007669"/>
    <property type="project" value="InterPro"/>
</dbReference>
<keyword evidence="5" id="KW-0812">Transmembrane</keyword>
<dbReference type="Pfam" id="PF00015">
    <property type="entry name" value="MCPsignal"/>
    <property type="match status" value="1"/>
</dbReference>
<dbReference type="CDD" id="cd11386">
    <property type="entry name" value="MCP_signal"/>
    <property type="match status" value="1"/>
</dbReference>
<keyword evidence="2" id="KW-0488">Methylation</keyword>
<dbReference type="InterPro" id="IPR024478">
    <property type="entry name" value="HlyB_4HB_MCP"/>
</dbReference>
<dbReference type="InterPro" id="IPR003660">
    <property type="entry name" value="HAMP_dom"/>
</dbReference>
<dbReference type="OrthoDB" id="8997805at2"/>
<keyword evidence="5" id="KW-0472">Membrane</keyword>
<comment type="caution">
    <text evidence="8">The sequence shown here is derived from an EMBL/GenBank/DDBJ whole genome shotgun (WGS) entry which is preliminary data.</text>
</comment>
<evidence type="ECO:0000259" key="6">
    <source>
        <dbReference type="PROSITE" id="PS50111"/>
    </source>
</evidence>
<dbReference type="PANTHER" id="PTHR43531">
    <property type="entry name" value="PROTEIN ICFG"/>
    <property type="match status" value="1"/>
</dbReference>
<dbReference type="PROSITE" id="PS50111">
    <property type="entry name" value="CHEMOTAXIS_TRANSDUC_2"/>
    <property type="match status" value="1"/>
</dbReference>
<dbReference type="PROSITE" id="PS51257">
    <property type="entry name" value="PROKAR_LIPOPROTEIN"/>
    <property type="match status" value="1"/>
</dbReference>
<feature type="transmembrane region" description="Helical" evidence="5">
    <location>
        <begin position="193"/>
        <end position="213"/>
    </location>
</feature>
<dbReference type="InterPro" id="IPR004089">
    <property type="entry name" value="MCPsignal_dom"/>
</dbReference>
<sequence length="521" mass="55296">MAFIKNMKIGRRLGVGFALVLLLMTAVGCIGLVQSSRIFAGTRAISEDWLPSVEALSEIRRSADDVRRISLRELLPADEKGISELHARRAAGVIGFAAAMQNYKRYLSSDDERRLYEGIESSWARYLETSDQIERLMGSADANLSSARQLAASEGVSRFATTLSFIDADSKLNHEGSVREVEAANAAFVSARVWTLVLMIAALIGGVSIAFLITRSITIPLQQSVQLAERVAKGDLTSTIQAEGEDEISLLLGSLGRMNEGLRETVARVFAGSGSIAISSAEIATGNADLSQRTEEQAASLQQTAASMEQLAATVRRNADDAGKGDLLASQACQTASRGEAIVGRVVETMSDISTSSGKVTQIISVIEGIAFQTNILALNAAVEAARAGEQGRGFAVVASEVRTLAQRSASAAKEVKDLITQAVATVSDGSALVEDTGLTMREILESVERVAELMKKISAASEEQHSGIAQATVAISQMDEVTQRNAALVEQVSAAAQSMAAQSRSLREVVSVFKVPDVDK</sequence>
<evidence type="ECO:0000313" key="8">
    <source>
        <dbReference type="EMBL" id="EDT08301.1"/>
    </source>
</evidence>
<dbReference type="InterPro" id="IPR004090">
    <property type="entry name" value="Chemotax_Me-accpt_rcpt"/>
</dbReference>
<dbReference type="SMART" id="SM00304">
    <property type="entry name" value="HAMP"/>
    <property type="match status" value="1"/>
</dbReference>
<comment type="subcellular location">
    <subcellularLocation>
        <location evidence="1">Membrane</location>
    </subcellularLocation>
</comment>
<comment type="similarity">
    <text evidence="3">Belongs to the methyl-accepting chemotaxis (MCP) protein family.</text>
</comment>
<evidence type="ECO:0000259" key="7">
    <source>
        <dbReference type="PROSITE" id="PS50885"/>
    </source>
</evidence>
<evidence type="ECO:0000256" key="1">
    <source>
        <dbReference type="ARBA" id="ARBA00004370"/>
    </source>
</evidence>
<dbReference type="InterPro" id="IPR051310">
    <property type="entry name" value="MCP_chemotaxis"/>
</dbReference>
<organism evidence="8 9">
    <name type="scientific">Paraburkholderia graminis (strain ATCC 700544 / DSM 17151 / LMG 18924 / NCIMB 13744 / C4D1M)</name>
    <dbReference type="NCBI Taxonomy" id="396598"/>
    <lineage>
        <taxon>Bacteria</taxon>
        <taxon>Pseudomonadati</taxon>
        <taxon>Pseudomonadota</taxon>
        <taxon>Betaproteobacteria</taxon>
        <taxon>Burkholderiales</taxon>
        <taxon>Burkholderiaceae</taxon>
        <taxon>Paraburkholderia</taxon>
    </lineage>
</organism>
<accession>B1G6M2</accession>
<feature type="domain" description="HAMP" evidence="7">
    <location>
        <begin position="215"/>
        <end position="267"/>
    </location>
</feature>
<proteinExistence type="inferred from homology"/>
<dbReference type="CDD" id="cd06225">
    <property type="entry name" value="HAMP"/>
    <property type="match status" value="1"/>
</dbReference>
<evidence type="ECO:0000256" key="5">
    <source>
        <dbReference type="SAM" id="Phobius"/>
    </source>
</evidence>
<evidence type="ECO:0000256" key="3">
    <source>
        <dbReference type="ARBA" id="ARBA00029447"/>
    </source>
</evidence>
<dbReference type="PRINTS" id="PR00260">
    <property type="entry name" value="CHEMTRNSDUCR"/>
</dbReference>